<dbReference type="Gene3D" id="3.30.420.40">
    <property type="match status" value="2"/>
</dbReference>
<dbReference type="InterPro" id="IPR018485">
    <property type="entry name" value="FGGY_C"/>
</dbReference>
<keyword evidence="4 5" id="KW-0418">Kinase</keyword>
<keyword evidence="2" id="KW-0859">Xylose metabolism</keyword>
<evidence type="ECO:0000313" key="9">
    <source>
        <dbReference type="EMBL" id="RKR76424.1"/>
    </source>
</evidence>
<reference evidence="9 10" key="1">
    <citation type="submission" date="2018-10" db="EMBL/GenBank/DDBJ databases">
        <title>Sequencing the genomes of 1000 actinobacteria strains.</title>
        <authorList>
            <person name="Klenk H.-P."/>
        </authorList>
    </citation>
    <scope>NUCLEOTIDE SEQUENCE [LARGE SCALE GENOMIC DNA]</scope>
    <source>
        <strain evidence="9 10">DSM 17894</strain>
    </source>
</reference>
<evidence type="ECO:0000259" key="8">
    <source>
        <dbReference type="Pfam" id="PF02782"/>
    </source>
</evidence>
<dbReference type="Pfam" id="PF02782">
    <property type="entry name" value="FGGY_C"/>
    <property type="match status" value="1"/>
</dbReference>
<dbReference type="Pfam" id="PF00370">
    <property type="entry name" value="FGGY_N"/>
    <property type="match status" value="1"/>
</dbReference>
<feature type="domain" description="Carbohydrate kinase FGGY C-terminal" evidence="8">
    <location>
        <begin position="254"/>
        <end position="443"/>
    </location>
</feature>
<proteinExistence type="inferred from homology"/>
<dbReference type="PANTHER" id="PTHR43095:SF5">
    <property type="entry name" value="XYLULOSE KINASE"/>
    <property type="match status" value="1"/>
</dbReference>
<name>A0A495IKD2_9MICO</name>
<comment type="caution">
    <text evidence="9">The sequence shown here is derived from an EMBL/GenBank/DDBJ whole genome shotgun (WGS) entry which is preliminary data.</text>
</comment>
<evidence type="ECO:0000256" key="2">
    <source>
        <dbReference type="ARBA" id="ARBA00022629"/>
    </source>
</evidence>
<feature type="region of interest" description="Disordered" evidence="6">
    <location>
        <begin position="28"/>
        <end position="49"/>
    </location>
</feature>
<keyword evidence="10" id="KW-1185">Reference proteome</keyword>
<dbReference type="GO" id="GO:0042732">
    <property type="term" value="P:D-xylose metabolic process"/>
    <property type="evidence" value="ECO:0007669"/>
    <property type="project" value="UniProtKB-KW"/>
</dbReference>
<dbReference type="Proteomes" id="UP000280008">
    <property type="component" value="Unassembled WGS sequence"/>
</dbReference>
<evidence type="ECO:0000313" key="10">
    <source>
        <dbReference type="Proteomes" id="UP000280008"/>
    </source>
</evidence>
<gene>
    <name evidence="9" type="ORF">C8E83_3600</name>
</gene>
<dbReference type="PIRSF" id="PIRSF000538">
    <property type="entry name" value="GlpK"/>
    <property type="match status" value="1"/>
</dbReference>
<evidence type="ECO:0000256" key="3">
    <source>
        <dbReference type="ARBA" id="ARBA00022679"/>
    </source>
</evidence>
<dbReference type="AlphaFoldDB" id="A0A495IKD2"/>
<evidence type="ECO:0000256" key="1">
    <source>
        <dbReference type="ARBA" id="ARBA00009156"/>
    </source>
</evidence>
<dbReference type="PANTHER" id="PTHR43095">
    <property type="entry name" value="SUGAR KINASE"/>
    <property type="match status" value="1"/>
</dbReference>
<dbReference type="RefSeq" id="WP_121371400.1">
    <property type="nucleotide sequence ID" value="NZ_RBKS01000001.1"/>
</dbReference>
<accession>A0A495IKD2</accession>
<dbReference type="InterPro" id="IPR050406">
    <property type="entry name" value="FGGY_Carb_Kinase"/>
</dbReference>
<dbReference type="InterPro" id="IPR043129">
    <property type="entry name" value="ATPase_NBD"/>
</dbReference>
<keyword evidence="2" id="KW-0119">Carbohydrate metabolism</keyword>
<organism evidence="9 10">
    <name type="scientific">Frondihabitans australicus</name>
    <dbReference type="NCBI Taxonomy" id="386892"/>
    <lineage>
        <taxon>Bacteria</taxon>
        <taxon>Bacillati</taxon>
        <taxon>Actinomycetota</taxon>
        <taxon>Actinomycetes</taxon>
        <taxon>Micrococcales</taxon>
        <taxon>Microbacteriaceae</taxon>
        <taxon>Frondihabitans</taxon>
    </lineage>
</organism>
<dbReference type="InterPro" id="IPR000577">
    <property type="entry name" value="Carb_kinase_FGGY"/>
</dbReference>
<keyword evidence="3 5" id="KW-0808">Transferase</keyword>
<dbReference type="InterPro" id="IPR018483">
    <property type="entry name" value="Carb_kinase_FGGY_CS"/>
</dbReference>
<dbReference type="InterPro" id="IPR018484">
    <property type="entry name" value="FGGY_N"/>
</dbReference>
<dbReference type="GO" id="GO:0016773">
    <property type="term" value="F:phosphotransferase activity, alcohol group as acceptor"/>
    <property type="evidence" value="ECO:0007669"/>
    <property type="project" value="InterPro"/>
</dbReference>
<dbReference type="GO" id="GO:0016301">
    <property type="term" value="F:kinase activity"/>
    <property type="evidence" value="ECO:0007669"/>
    <property type="project" value="UniProtKB-KW"/>
</dbReference>
<dbReference type="OrthoDB" id="9805576at2"/>
<evidence type="ECO:0000256" key="6">
    <source>
        <dbReference type="SAM" id="MobiDB-lite"/>
    </source>
</evidence>
<evidence type="ECO:0000256" key="4">
    <source>
        <dbReference type="ARBA" id="ARBA00022777"/>
    </source>
</evidence>
<dbReference type="EMBL" id="RBKS01000001">
    <property type="protein sequence ID" value="RKR76424.1"/>
    <property type="molecule type" value="Genomic_DNA"/>
</dbReference>
<comment type="similarity">
    <text evidence="1 5">Belongs to the FGGY kinase family.</text>
</comment>
<dbReference type="PROSITE" id="PS00445">
    <property type="entry name" value="FGGY_KINASES_2"/>
    <property type="match status" value="1"/>
</dbReference>
<dbReference type="SUPFAM" id="SSF53067">
    <property type="entry name" value="Actin-like ATPase domain"/>
    <property type="match status" value="2"/>
</dbReference>
<dbReference type="CDD" id="cd07779">
    <property type="entry name" value="ASKHA_NBD_FGGY_YgcE-like"/>
    <property type="match status" value="1"/>
</dbReference>
<sequence>MSPIVLGVDASTTGVKAVAFDADGTAVASSRAPLDRRSPHPGWGEQSSDDWWDALRSTARDVMGQLNAAGAGVPVAISIAHQRETFVCLDAEGREIRPAMLWLDTRAGGQIEAYGTDEVHALSGKPPSTTPSLYKMIWLRENEPDTIARTAMAVDVHGYLVWRLTGEFVTSAASADPMSLVDMSTFEWSDELVAMTGLSTAQLPALAAPGSVIGRVSDAVAVETGLPAGLPVVAGAGDGQSAGLGAGVLSADRAYLSLGTSLTLGVHGDAYRTSRSYRTLSSPRAGSYTFEGLIASGALSLAWLRDAITGLPDTAEGNEALSRMAHEVPPGAHGLLFLPYLTSAETPYWDAHARAAFVGLGDYHGAAEMARATFEGLALETRLLLGLIEADTGASPTHLIAMGGASRSETLVQIFADVLQREIDLASEVETVALGAGVLAAAAVNLDGQSDLGDIANRMTHSTKTFVPDASARGSYDDLFDVYRSLYPSLKDAFASLARFRDDD</sequence>
<protein>
    <submittedName>
        <fullName evidence="9">Xylulokinase</fullName>
    </submittedName>
</protein>
<evidence type="ECO:0000259" key="7">
    <source>
        <dbReference type="Pfam" id="PF00370"/>
    </source>
</evidence>
<feature type="domain" description="Carbohydrate kinase FGGY N-terminal" evidence="7">
    <location>
        <begin position="4"/>
        <end position="245"/>
    </location>
</feature>
<evidence type="ECO:0000256" key="5">
    <source>
        <dbReference type="RuleBase" id="RU003733"/>
    </source>
</evidence>